<sequence>MKSFGHLLAFMLLLSWQVVEAADIKVMTYNIHAGVPPSSTSPNLLGIAAVINAASPDLVALQEVDKNTTRSGGVDQAAYLATATGMNYYFAKALNFQGGEYGIAILSKYPIIETFRYELPMVDGVSGERRVLAIVKVLINGQTTWFGNTHFDIVEVHKQVQAAKAVEIAQGITGPFILAGDFNVRPTTQPMVTLREAFNLPCINCQYTASSTNPTHAIDHVIYNDQVLQNRFVSKYEVINQPTASDHLPVMATFSDRSPEVLSWQFATPSTNGREASIDATFKEVGLNTSTLVRGNGLRTQNDGGANMGLANGFVSGTGIPSSTALADTAIAVANDMYFGFDVSVKEGYELTLNHIKYKVRISGGGAKTWYWKYSVDGTAFHKIAEPEILTAATVDAGVWQPEVSLANINALKNIAHGTTVKFRLYVSGSNTTSGTTALGRSATGTSDDPILMLGGTIENVATPTKILSWNFFSPATAGNETSLTSSFANAGLNTATLSRGAGLRTVTNAGADIAIDRGFSAGATVSSSANLADTTIAKTNNMYFAFNLNVKSGYRAWLRKIAYKVRISAGGSKTWYWTYSLNGTTFHKITDPVTLTAATAGEGVLMPEVSLKDIQVLQNLESKTIHFRLYVSGSNASTGTTAIARSSNATDDALQIFGVVEDLGTNLDVLPVTLLDFKAQRQNEGVKLNWETASEVNNDYFEILRYTDNKKSAVALTTIKGRNQAANYTYHDKSADFGNNYYQLKQVDFNGDVTLSKVVSVNNQLSKNDLKVYIKENQIRLEFLSPLSTTANVALFNISGQKQLNQNINLLEGVNSISIAQPSVKGIYIISLTIQGKNTAQKINIP</sequence>
<dbReference type="GO" id="GO:0006506">
    <property type="term" value="P:GPI anchor biosynthetic process"/>
    <property type="evidence" value="ECO:0007669"/>
    <property type="project" value="TreeGrafter"/>
</dbReference>
<accession>A0A286A8S0</accession>
<dbReference type="RefSeq" id="WP_097132758.1">
    <property type="nucleotide sequence ID" value="NZ_OCMT01000003.1"/>
</dbReference>
<dbReference type="PANTHER" id="PTHR14859:SF1">
    <property type="entry name" value="PGAP2-INTERACTING PROTEIN"/>
    <property type="match status" value="1"/>
</dbReference>
<feature type="chain" id="PRO_5013171318" evidence="1">
    <location>
        <begin position="22"/>
        <end position="847"/>
    </location>
</feature>
<dbReference type="AlphaFoldDB" id="A0A286A8S0"/>
<dbReference type="Gene3D" id="2.60.40.10">
    <property type="entry name" value="Immunoglobulins"/>
    <property type="match status" value="1"/>
</dbReference>
<gene>
    <name evidence="3" type="ORF">SAMN06297358_2934</name>
</gene>
<keyword evidence="1" id="KW-0732">Signal</keyword>
<dbReference type="NCBIfam" id="TIGR04183">
    <property type="entry name" value="Por_Secre_tail"/>
    <property type="match status" value="1"/>
</dbReference>
<evidence type="ECO:0000256" key="1">
    <source>
        <dbReference type="SAM" id="SignalP"/>
    </source>
</evidence>
<evidence type="ECO:0000259" key="2">
    <source>
        <dbReference type="Pfam" id="PF03372"/>
    </source>
</evidence>
<dbReference type="Pfam" id="PF03372">
    <property type="entry name" value="Exo_endo_phos"/>
    <property type="match status" value="1"/>
</dbReference>
<dbReference type="SUPFAM" id="SSF56219">
    <property type="entry name" value="DNase I-like"/>
    <property type="match status" value="1"/>
</dbReference>
<feature type="domain" description="Endonuclease/exonuclease/phosphatase" evidence="2">
    <location>
        <begin position="27"/>
        <end position="247"/>
    </location>
</feature>
<dbReference type="InterPro" id="IPR036691">
    <property type="entry name" value="Endo/exonu/phosph_ase_sf"/>
</dbReference>
<dbReference type="InterPro" id="IPR026444">
    <property type="entry name" value="Secre_tail"/>
</dbReference>
<evidence type="ECO:0000313" key="3">
    <source>
        <dbReference type="EMBL" id="SOD18308.1"/>
    </source>
</evidence>
<dbReference type="InterPro" id="IPR005135">
    <property type="entry name" value="Endo/exonuclease/phosphatase"/>
</dbReference>
<dbReference type="EMBL" id="OCMT01000003">
    <property type="protein sequence ID" value="SOD18308.1"/>
    <property type="molecule type" value="Genomic_DNA"/>
</dbReference>
<dbReference type="Gene3D" id="3.60.10.10">
    <property type="entry name" value="Endonuclease/exonuclease/phosphatase"/>
    <property type="match status" value="1"/>
</dbReference>
<dbReference type="GO" id="GO:0016020">
    <property type="term" value="C:membrane"/>
    <property type="evidence" value="ECO:0007669"/>
    <property type="project" value="GOC"/>
</dbReference>
<reference evidence="4" key="1">
    <citation type="submission" date="2017-09" db="EMBL/GenBank/DDBJ databases">
        <authorList>
            <person name="Varghese N."/>
            <person name="Submissions S."/>
        </authorList>
    </citation>
    <scope>NUCLEOTIDE SEQUENCE [LARGE SCALE GENOMIC DNA]</scope>
    <source>
        <strain evidence="4">CGMCC 1.12803</strain>
    </source>
</reference>
<dbReference type="OrthoDB" id="5447300at2"/>
<evidence type="ECO:0000313" key="4">
    <source>
        <dbReference type="Proteomes" id="UP000219281"/>
    </source>
</evidence>
<dbReference type="PANTHER" id="PTHR14859">
    <property type="entry name" value="CALCOFLUOR WHITE HYPERSENSITIVE PROTEIN PRECURSOR"/>
    <property type="match status" value="1"/>
</dbReference>
<organism evidence="3 4">
    <name type="scientific">Pedobacter xixiisoli</name>
    <dbReference type="NCBI Taxonomy" id="1476464"/>
    <lineage>
        <taxon>Bacteria</taxon>
        <taxon>Pseudomonadati</taxon>
        <taxon>Bacteroidota</taxon>
        <taxon>Sphingobacteriia</taxon>
        <taxon>Sphingobacteriales</taxon>
        <taxon>Sphingobacteriaceae</taxon>
        <taxon>Pedobacter</taxon>
    </lineage>
</organism>
<feature type="signal peptide" evidence="1">
    <location>
        <begin position="1"/>
        <end position="21"/>
    </location>
</feature>
<dbReference type="InterPro" id="IPR051916">
    <property type="entry name" value="GPI-anchor_lipid_remodeler"/>
</dbReference>
<proteinExistence type="predicted"/>
<dbReference type="InterPro" id="IPR013783">
    <property type="entry name" value="Ig-like_fold"/>
</dbReference>
<protein>
    <submittedName>
        <fullName evidence="3">Por secretion system C-terminal sorting domain-containing protein</fullName>
    </submittedName>
</protein>
<dbReference type="Proteomes" id="UP000219281">
    <property type="component" value="Unassembled WGS sequence"/>
</dbReference>
<name>A0A286A8S0_9SPHI</name>
<keyword evidence="4" id="KW-1185">Reference proteome</keyword>
<dbReference type="GO" id="GO:0003824">
    <property type="term" value="F:catalytic activity"/>
    <property type="evidence" value="ECO:0007669"/>
    <property type="project" value="InterPro"/>
</dbReference>